<dbReference type="RefSeq" id="WP_236684306.1">
    <property type="nucleotide sequence ID" value="NZ_CP011541.1"/>
</dbReference>
<dbReference type="EMBL" id="CP011541">
    <property type="protein sequence ID" value="AKK03039.1"/>
    <property type="molecule type" value="Genomic_DNA"/>
</dbReference>
<dbReference type="Proteomes" id="UP000035368">
    <property type="component" value="Chromosome"/>
</dbReference>
<evidence type="ECO:0000313" key="2">
    <source>
        <dbReference type="Proteomes" id="UP000035368"/>
    </source>
</evidence>
<dbReference type="AlphaFoldDB" id="A0A0G3GPF0"/>
<protein>
    <submittedName>
        <fullName evidence="1">Bacterial extracellular solute-binding protein</fullName>
    </submittedName>
</protein>
<organism evidence="1 2">
    <name type="scientific">Corynebacterium epidermidicanis</name>
    <dbReference type="NCBI Taxonomy" id="1050174"/>
    <lineage>
        <taxon>Bacteria</taxon>
        <taxon>Bacillati</taxon>
        <taxon>Actinomycetota</taxon>
        <taxon>Actinomycetes</taxon>
        <taxon>Mycobacteriales</taxon>
        <taxon>Corynebacteriaceae</taxon>
        <taxon>Corynebacterium</taxon>
    </lineage>
</organism>
<name>A0A0G3GPF0_9CORY</name>
<evidence type="ECO:0000313" key="1">
    <source>
        <dbReference type="EMBL" id="AKK03039.1"/>
    </source>
</evidence>
<dbReference type="SUPFAM" id="SSF53850">
    <property type="entry name" value="Periplasmic binding protein-like II"/>
    <property type="match status" value="1"/>
</dbReference>
<reference evidence="1 2" key="1">
    <citation type="submission" date="2015-05" db="EMBL/GenBank/DDBJ databases">
        <title>Complete genome sequence of Corynebacterium epidermidicanis DSM 45586, isolated from the skin of a dog suffering from pruritus.</title>
        <authorList>
            <person name="Ruckert C."/>
            <person name="Albersmeier A."/>
            <person name="Winkler A."/>
            <person name="Tauch A."/>
        </authorList>
    </citation>
    <scope>NUCLEOTIDE SEQUENCE [LARGE SCALE GENOMIC DNA]</scope>
    <source>
        <strain evidence="1 2">DSM 45586</strain>
    </source>
</reference>
<keyword evidence="2" id="KW-1185">Reference proteome</keyword>
<dbReference type="PATRIC" id="fig|1050174.4.peg.1187"/>
<dbReference type="KEGG" id="cei:CEPID_05875"/>
<accession>A0A0G3GPF0</accession>
<gene>
    <name evidence="1" type="ORF">CEPID_05875</name>
</gene>
<sequence length="227" mass="24536">MEPIISAASKDLGFPIEMTHPDGTIANSVRLRDGEFDGQYDATWFATNKYVELYDAGDKLKNPTSIATSPIAFGLRKAKACELGWENKQPTWAEISQAVADRKLTFGMSDPARSNSGFSTLASVATAFADTGAALTNEDIERINPDLVKFFAGQNMTSGSSGWLQDAFLADPLRTDAIVNYESVLLKLQEAQDITVVVPADGVITADYPLAALARPHSEDAGERWLS</sequence>
<proteinExistence type="predicted"/>
<dbReference type="STRING" id="1050174.CEPID_05875"/>
<dbReference type="Pfam" id="PF13531">
    <property type="entry name" value="SBP_bac_11"/>
    <property type="match status" value="1"/>
</dbReference>